<reference evidence="1" key="2">
    <citation type="submission" date="2022-04" db="EMBL/GenBank/DDBJ databases">
        <authorList>
            <person name="Fokt H."/>
            <person name="Baines J."/>
        </authorList>
    </citation>
    <scope>NUCLEOTIDE SEQUENCE</scope>
    <source>
        <strain evidence="1">KH569_7</strain>
    </source>
</reference>
<organism evidence="1 2">
    <name type="scientific">Bacteroides muris</name>
    <name type="common">ex Fokt et al. 2023</name>
    <dbReference type="NCBI Taxonomy" id="2937417"/>
    <lineage>
        <taxon>Bacteria</taxon>
        <taxon>Pseudomonadati</taxon>
        <taxon>Bacteroidota</taxon>
        <taxon>Bacteroidia</taxon>
        <taxon>Bacteroidales</taxon>
        <taxon>Bacteroidaceae</taxon>
        <taxon>Bacteroides</taxon>
    </lineage>
</organism>
<evidence type="ECO:0008006" key="3">
    <source>
        <dbReference type="Google" id="ProtNLM"/>
    </source>
</evidence>
<accession>A0A9X2NZN1</accession>
<evidence type="ECO:0000313" key="2">
    <source>
        <dbReference type="Proteomes" id="UP001143810"/>
    </source>
</evidence>
<gene>
    <name evidence="1" type="ORF">M1B78_14225</name>
</gene>
<protein>
    <recommendedName>
        <fullName evidence="3">DUF551 domain-containing protein</fullName>
    </recommendedName>
</protein>
<evidence type="ECO:0000313" key="1">
    <source>
        <dbReference type="EMBL" id="MCR6509286.1"/>
    </source>
</evidence>
<dbReference type="AlphaFoldDB" id="A0A9X2NZN1"/>
<comment type="caution">
    <text evidence="1">The sequence shown here is derived from an EMBL/GenBank/DDBJ whole genome shotgun (WGS) entry which is preliminary data.</text>
</comment>
<dbReference type="EMBL" id="JAMZEE010000040">
    <property type="protein sequence ID" value="MCR6509286.1"/>
    <property type="molecule type" value="Genomic_DNA"/>
</dbReference>
<name>A0A9X2NZN1_9BACE</name>
<reference evidence="1" key="1">
    <citation type="journal article" date="2022" name="Arch. Microbiol.">
        <title>Bacteroides muris sp. nov. isolated from the cecum of wild-derived house mice.</title>
        <authorList>
            <person name="Fokt H."/>
            <person name="Unni R."/>
            <person name="Repnik U."/>
            <person name="Schmitz R.A."/>
            <person name="Bramkamp M."/>
            <person name="Baines J.F."/>
            <person name="Unterweger D."/>
        </authorList>
    </citation>
    <scope>NUCLEOTIDE SEQUENCE</scope>
    <source>
        <strain evidence="1">KH569_7</strain>
    </source>
</reference>
<proteinExistence type="predicted"/>
<dbReference type="RefSeq" id="WP_257941033.1">
    <property type="nucleotide sequence ID" value="NZ_JAMZEE010000040.1"/>
</dbReference>
<dbReference type="Proteomes" id="UP001143810">
    <property type="component" value="Unassembled WGS sequence"/>
</dbReference>
<sequence length="111" mass="12439">MRQTVEETAKQYVANHPNSNPSIEFPEWDGVDVYDAFKAGAEWQAKQSPWISVEMAIPKDDSPGVVQVITVDGKEGEMAARRVMYNIYPYIKTGYVTHWRPIPALPKGGEG</sequence>